<keyword evidence="3" id="KW-0560">Oxidoreductase</keyword>
<evidence type="ECO:0000259" key="2">
    <source>
        <dbReference type="PROSITE" id="PS51371"/>
    </source>
</evidence>
<dbReference type="InterPro" id="IPR046342">
    <property type="entry name" value="CBS_dom_sf"/>
</dbReference>
<sequence>MKVREMMDKYFIYVYPKDSIDDVSIKMENSKRFTAPVLNKEMKLEGWITSFDITKGLRENKKLISEVMSPVEDIKYLHENDPSRLAVLETSKSRLISIPVLDENEAVTGVIRAFEIVNTLSSLYEVKVLKLYQAMHKQLKGVSWDELMDAAAIITTRATGVKTKAKDYEERIKNSTFGEAIWTTGGLESFFVGLISVGELVIARRVGKSKK</sequence>
<dbReference type="Pfam" id="PF00571">
    <property type="entry name" value="CBS"/>
    <property type="match status" value="1"/>
</dbReference>
<evidence type="ECO:0000313" key="4">
    <source>
        <dbReference type="Proteomes" id="UP000077245"/>
    </source>
</evidence>
<evidence type="ECO:0000256" key="1">
    <source>
        <dbReference type="PROSITE-ProRule" id="PRU00703"/>
    </source>
</evidence>
<comment type="caution">
    <text evidence="3">The sequence shown here is derived from an EMBL/GenBank/DDBJ whole genome shotgun (WGS) entry which is preliminary data.</text>
</comment>
<dbReference type="SUPFAM" id="SSF54631">
    <property type="entry name" value="CBS-domain pair"/>
    <property type="match status" value="1"/>
</dbReference>
<dbReference type="EC" id="1.1.1.205" evidence="3"/>
<dbReference type="PATRIC" id="fig|49547.3.peg.1084"/>
<dbReference type="OrthoDB" id="43333at2157"/>
<dbReference type="RefSeq" id="WP_067091073.1">
    <property type="nucleotide sequence ID" value="NZ_LWMV01000165.1"/>
</dbReference>
<organism evidence="3 4">
    <name type="scientific">Methanobrevibacter curvatus</name>
    <dbReference type="NCBI Taxonomy" id="49547"/>
    <lineage>
        <taxon>Archaea</taxon>
        <taxon>Methanobacteriati</taxon>
        <taxon>Methanobacteriota</taxon>
        <taxon>Methanomada group</taxon>
        <taxon>Methanobacteria</taxon>
        <taxon>Methanobacteriales</taxon>
        <taxon>Methanobacteriaceae</taxon>
        <taxon>Methanobrevibacter</taxon>
    </lineage>
</organism>
<dbReference type="STRING" id="49547.MBCUR_10150"/>
<dbReference type="InterPro" id="IPR000644">
    <property type="entry name" value="CBS_dom"/>
</dbReference>
<evidence type="ECO:0000313" key="3">
    <source>
        <dbReference type="EMBL" id="KZX12604.1"/>
    </source>
</evidence>
<reference evidence="3 4" key="1">
    <citation type="submission" date="2016-04" db="EMBL/GenBank/DDBJ databases">
        <title>Genome sequence of Methanobrevibacter curvatus DSM 11111.</title>
        <authorList>
            <person name="Poehlein A."/>
            <person name="Seedorf H."/>
            <person name="Daniel R."/>
        </authorList>
    </citation>
    <scope>NUCLEOTIDE SEQUENCE [LARGE SCALE GENOMIC DNA]</scope>
    <source>
        <strain evidence="3 4">DSM 11111</strain>
    </source>
</reference>
<dbReference type="InterPro" id="IPR016486">
    <property type="entry name" value="UCP006591_CBS"/>
</dbReference>
<dbReference type="AlphaFoldDB" id="A0A166AXP6"/>
<keyword evidence="4" id="KW-1185">Reference proteome</keyword>
<gene>
    <name evidence="3" type="primary">impdh_2</name>
    <name evidence="3" type="ORF">MBCUR_10150</name>
</gene>
<name>A0A166AXP6_9EURY</name>
<dbReference type="Proteomes" id="UP000077245">
    <property type="component" value="Unassembled WGS sequence"/>
</dbReference>
<proteinExistence type="predicted"/>
<dbReference type="CDD" id="cd02205">
    <property type="entry name" value="CBS_pair_SF"/>
    <property type="match status" value="1"/>
</dbReference>
<feature type="domain" description="CBS" evidence="2">
    <location>
        <begin position="7"/>
        <end position="63"/>
    </location>
</feature>
<accession>A0A166AXP6</accession>
<dbReference type="Gene3D" id="3.10.580.10">
    <property type="entry name" value="CBS-domain"/>
    <property type="match status" value="2"/>
</dbReference>
<dbReference type="PIRSF" id="PIRSF006591">
    <property type="entry name" value="UCP006591_CBS_MJ1004"/>
    <property type="match status" value="1"/>
</dbReference>
<feature type="domain" description="CBS" evidence="2">
    <location>
        <begin position="68"/>
        <end position="128"/>
    </location>
</feature>
<dbReference type="EMBL" id="LWMV01000165">
    <property type="protein sequence ID" value="KZX12604.1"/>
    <property type="molecule type" value="Genomic_DNA"/>
</dbReference>
<dbReference type="PROSITE" id="PS51371">
    <property type="entry name" value="CBS"/>
    <property type="match status" value="2"/>
</dbReference>
<protein>
    <submittedName>
        <fullName evidence="3">Inosine-5'-monophosphate dehydrogenase</fullName>
        <ecNumber evidence="3">1.1.1.205</ecNumber>
    </submittedName>
</protein>
<dbReference type="GO" id="GO:0003938">
    <property type="term" value="F:IMP dehydrogenase activity"/>
    <property type="evidence" value="ECO:0007669"/>
    <property type="project" value="UniProtKB-EC"/>
</dbReference>
<keyword evidence="1" id="KW-0129">CBS domain</keyword>